<gene>
    <name evidence="1" type="ORF">Vafri_14191</name>
</gene>
<dbReference type="AlphaFoldDB" id="A0A8J4BDH6"/>
<dbReference type="Proteomes" id="UP000747399">
    <property type="component" value="Unassembled WGS sequence"/>
</dbReference>
<organism evidence="1 2">
    <name type="scientific">Volvox africanus</name>
    <dbReference type="NCBI Taxonomy" id="51714"/>
    <lineage>
        <taxon>Eukaryota</taxon>
        <taxon>Viridiplantae</taxon>
        <taxon>Chlorophyta</taxon>
        <taxon>core chlorophytes</taxon>
        <taxon>Chlorophyceae</taxon>
        <taxon>CS clade</taxon>
        <taxon>Chlamydomonadales</taxon>
        <taxon>Volvocaceae</taxon>
        <taxon>Volvox</taxon>
    </lineage>
</organism>
<reference evidence="1" key="1">
    <citation type="journal article" date="2021" name="Proc. Natl. Acad. Sci. U.S.A.">
        <title>Three genomes in the algal genus Volvox reveal the fate of a haploid sex-determining region after a transition to homothallism.</title>
        <authorList>
            <person name="Yamamoto K."/>
            <person name="Hamaji T."/>
            <person name="Kawai-Toyooka H."/>
            <person name="Matsuzaki R."/>
            <person name="Takahashi F."/>
            <person name="Nishimura Y."/>
            <person name="Kawachi M."/>
            <person name="Noguchi H."/>
            <person name="Minakuchi Y."/>
            <person name="Umen J.G."/>
            <person name="Toyoda A."/>
            <person name="Nozaki H."/>
        </authorList>
    </citation>
    <scope>NUCLEOTIDE SEQUENCE</scope>
    <source>
        <strain evidence="1">NIES-3780</strain>
    </source>
</reference>
<sequence length="110" mass="11227">MSRRHVQRPLGYFSPYVSYIFRTFTTAAGDRSVATFSTVALCTLTNAAAAVATAVELYPTGIATAFVVGAGSGAIAPAVCGVASADGPRAVVGVAAEAREARGTSERIRT</sequence>
<evidence type="ECO:0000313" key="1">
    <source>
        <dbReference type="EMBL" id="GIL59287.1"/>
    </source>
</evidence>
<comment type="caution">
    <text evidence="1">The sequence shown here is derived from an EMBL/GenBank/DDBJ whole genome shotgun (WGS) entry which is preliminary data.</text>
</comment>
<evidence type="ECO:0000313" key="2">
    <source>
        <dbReference type="Proteomes" id="UP000747399"/>
    </source>
</evidence>
<dbReference type="EMBL" id="BNCO01000034">
    <property type="protein sequence ID" value="GIL59287.1"/>
    <property type="molecule type" value="Genomic_DNA"/>
</dbReference>
<proteinExistence type="predicted"/>
<keyword evidence="2" id="KW-1185">Reference proteome</keyword>
<accession>A0A8J4BDH6</accession>
<protein>
    <submittedName>
        <fullName evidence="1">Uncharacterized protein</fullName>
    </submittedName>
</protein>
<name>A0A8J4BDH6_9CHLO</name>